<organism evidence="2 3">
    <name type="scientific">Phytophthora fragariaefolia</name>
    <dbReference type="NCBI Taxonomy" id="1490495"/>
    <lineage>
        <taxon>Eukaryota</taxon>
        <taxon>Sar</taxon>
        <taxon>Stramenopiles</taxon>
        <taxon>Oomycota</taxon>
        <taxon>Peronosporomycetes</taxon>
        <taxon>Peronosporales</taxon>
        <taxon>Peronosporaceae</taxon>
        <taxon>Phytophthora</taxon>
    </lineage>
</organism>
<dbReference type="EMBL" id="BSXT01001150">
    <property type="protein sequence ID" value="GMF39287.1"/>
    <property type="molecule type" value="Genomic_DNA"/>
</dbReference>
<dbReference type="Proteomes" id="UP001165121">
    <property type="component" value="Unassembled WGS sequence"/>
</dbReference>
<proteinExistence type="predicted"/>
<feature type="compositionally biased region" description="Polar residues" evidence="1">
    <location>
        <begin position="49"/>
        <end position="63"/>
    </location>
</feature>
<sequence>MTEGVAFGPAEHTPRARCEIPIRQISPWHPRIQRFGGLSDRRDVGGTGSQNDTNQGVEAQARTTEPLWRIEL</sequence>
<comment type="caution">
    <text evidence="2">The sequence shown here is derived from an EMBL/GenBank/DDBJ whole genome shotgun (WGS) entry which is preliminary data.</text>
</comment>
<accession>A0A9W6XIK5</accession>
<dbReference type="AlphaFoldDB" id="A0A9W6XIK5"/>
<reference evidence="2" key="1">
    <citation type="submission" date="2023-04" db="EMBL/GenBank/DDBJ databases">
        <title>Phytophthora fragariaefolia NBRC 109709.</title>
        <authorList>
            <person name="Ichikawa N."/>
            <person name="Sato H."/>
            <person name="Tonouchi N."/>
        </authorList>
    </citation>
    <scope>NUCLEOTIDE SEQUENCE</scope>
    <source>
        <strain evidence="2">NBRC 109709</strain>
    </source>
</reference>
<gene>
    <name evidence="2" type="ORF">Pfra01_001162200</name>
</gene>
<evidence type="ECO:0000313" key="2">
    <source>
        <dbReference type="EMBL" id="GMF39287.1"/>
    </source>
</evidence>
<name>A0A9W6XIK5_9STRA</name>
<keyword evidence="3" id="KW-1185">Reference proteome</keyword>
<protein>
    <submittedName>
        <fullName evidence="2">Unnamed protein product</fullName>
    </submittedName>
</protein>
<feature type="region of interest" description="Disordered" evidence="1">
    <location>
        <begin position="34"/>
        <end position="72"/>
    </location>
</feature>
<evidence type="ECO:0000256" key="1">
    <source>
        <dbReference type="SAM" id="MobiDB-lite"/>
    </source>
</evidence>
<evidence type="ECO:0000313" key="3">
    <source>
        <dbReference type="Proteomes" id="UP001165121"/>
    </source>
</evidence>